<keyword evidence="3" id="KW-1185">Reference proteome</keyword>
<gene>
    <name evidence="2" type="ORF">CDAR_603181</name>
</gene>
<dbReference type="AlphaFoldDB" id="A0AAV4R9I4"/>
<name>A0AAV4R9I4_9ARAC</name>
<dbReference type="EMBL" id="BPLQ01005990">
    <property type="protein sequence ID" value="GIY18968.1"/>
    <property type="molecule type" value="Genomic_DNA"/>
</dbReference>
<proteinExistence type="predicted"/>
<evidence type="ECO:0000313" key="3">
    <source>
        <dbReference type="Proteomes" id="UP001054837"/>
    </source>
</evidence>
<protein>
    <submittedName>
        <fullName evidence="2">Uncharacterized protein</fullName>
    </submittedName>
</protein>
<evidence type="ECO:0000313" key="2">
    <source>
        <dbReference type="EMBL" id="GIY18968.1"/>
    </source>
</evidence>
<dbReference type="Proteomes" id="UP001054837">
    <property type="component" value="Unassembled WGS sequence"/>
</dbReference>
<sequence length="78" mass="8583">MVNNTEKNPETVPEPLWETTVSLTTGVSSDRSTTSLTMPDSELRSRPTSQEPPTRALPHDLQRSLLQGSSFLLILSSD</sequence>
<comment type="caution">
    <text evidence="2">The sequence shown here is derived from an EMBL/GenBank/DDBJ whole genome shotgun (WGS) entry which is preliminary data.</text>
</comment>
<reference evidence="2 3" key="1">
    <citation type="submission" date="2021-06" db="EMBL/GenBank/DDBJ databases">
        <title>Caerostris darwini draft genome.</title>
        <authorList>
            <person name="Kono N."/>
            <person name="Arakawa K."/>
        </authorList>
    </citation>
    <scope>NUCLEOTIDE SEQUENCE [LARGE SCALE GENOMIC DNA]</scope>
</reference>
<evidence type="ECO:0000256" key="1">
    <source>
        <dbReference type="SAM" id="MobiDB-lite"/>
    </source>
</evidence>
<feature type="region of interest" description="Disordered" evidence="1">
    <location>
        <begin position="23"/>
        <end position="58"/>
    </location>
</feature>
<accession>A0AAV4R9I4</accession>
<feature type="compositionally biased region" description="Polar residues" evidence="1">
    <location>
        <begin position="23"/>
        <end position="38"/>
    </location>
</feature>
<organism evidence="2 3">
    <name type="scientific">Caerostris darwini</name>
    <dbReference type="NCBI Taxonomy" id="1538125"/>
    <lineage>
        <taxon>Eukaryota</taxon>
        <taxon>Metazoa</taxon>
        <taxon>Ecdysozoa</taxon>
        <taxon>Arthropoda</taxon>
        <taxon>Chelicerata</taxon>
        <taxon>Arachnida</taxon>
        <taxon>Araneae</taxon>
        <taxon>Araneomorphae</taxon>
        <taxon>Entelegynae</taxon>
        <taxon>Araneoidea</taxon>
        <taxon>Araneidae</taxon>
        <taxon>Caerostris</taxon>
    </lineage>
</organism>